<protein>
    <submittedName>
        <fullName evidence="1">Uncharacterized protein</fullName>
    </submittedName>
</protein>
<proteinExistence type="predicted"/>
<accession>A0A1M4E512</accession>
<reference evidence="1" key="1">
    <citation type="submission" date="2016-04" db="EMBL/GenBank/DDBJ databases">
        <authorList>
            <person name="Evans L.H."/>
            <person name="Alamgir A."/>
            <person name="Owens N."/>
            <person name="Weber N.D."/>
            <person name="Virtaneva K."/>
            <person name="Barbian K."/>
            <person name="Babar A."/>
            <person name="Rosenke K."/>
        </authorList>
    </citation>
    <scope>NUCLEOTIDE SEQUENCE</scope>
    <source>
        <strain evidence="1">Nono1</strain>
    </source>
</reference>
<organism evidence="1">
    <name type="scientific">Nonomuraea gerenzanensis</name>
    <dbReference type="NCBI Taxonomy" id="93944"/>
    <lineage>
        <taxon>Bacteria</taxon>
        <taxon>Bacillati</taxon>
        <taxon>Actinomycetota</taxon>
        <taxon>Actinomycetes</taxon>
        <taxon>Streptosporangiales</taxon>
        <taxon>Streptosporangiaceae</taxon>
        <taxon>Nonomuraea</taxon>
    </lineage>
</organism>
<evidence type="ECO:0000313" key="1">
    <source>
        <dbReference type="EMBL" id="SBO93873.1"/>
    </source>
</evidence>
<dbReference type="EMBL" id="LT559118">
    <property type="protein sequence ID" value="SBO93873.1"/>
    <property type="molecule type" value="Genomic_DNA"/>
</dbReference>
<sequence>MLMVQFHANTRLAPQVVTLPTVTLPTVTPPIVSLPIVSLPIVTPPLPSRITHESTSTFVDGA</sequence>
<dbReference type="AlphaFoldDB" id="A0A1M4E512"/>
<gene>
    <name evidence="1" type="ORF">BN4615_P3389</name>
</gene>
<name>A0A1M4E512_9ACTN</name>